<name>A0A6L2PNA9_COPFO</name>
<sequence>MSWLLVLMSDKLMALFCLCCRTIKLWCLGSGQLLETLPASGSVAQVTLVPAGSHNSVYEVRNALLAADQSSISLYSWPAENKSVYGDVSIIQTADLYIPVDKKVSMRKFLVQGRHIMYVQNGAIVMQDLLSLAQVKCFRTDCKDMVLLASGARYVLAAMWESCLRNSKLAIFDSSDGQLVGTYPMPL</sequence>
<evidence type="ECO:0008006" key="4">
    <source>
        <dbReference type="Google" id="ProtNLM"/>
    </source>
</evidence>
<reference evidence="3" key="1">
    <citation type="submission" date="2020-01" db="EMBL/GenBank/DDBJ databases">
        <title>Draft genome sequence of the Termite Coptotermes fromosanus.</title>
        <authorList>
            <person name="Itakura S."/>
            <person name="Yosikawa Y."/>
            <person name="Umezawa K."/>
        </authorList>
    </citation>
    <scope>NUCLEOTIDE SEQUENCE [LARGE SCALE GENOMIC DNA]</scope>
</reference>
<dbReference type="Proteomes" id="UP000502823">
    <property type="component" value="Unassembled WGS sequence"/>
</dbReference>
<feature type="signal peptide" evidence="1">
    <location>
        <begin position="1"/>
        <end position="19"/>
    </location>
</feature>
<proteinExistence type="predicted"/>
<evidence type="ECO:0000256" key="1">
    <source>
        <dbReference type="SAM" id="SignalP"/>
    </source>
</evidence>
<feature type="chain" id="PRO_5026803113" description="CNH domain-containing protein" evidence="1">
    <location>
        <begin position="20"/>
        <end position="187"/>
    </location>
</feature>
<evidence type="ECO:0000313" key="2">
    <source>
        <dbReference type="EMBL" id="GFG31965.1"/>
    </source>
</evidence>
<dbReference type="OrthoDB" id="10064100at2759"/>
<dbReference type="EMBL" id="BLKM01000343">
    <property type="protein sequence ID" value="GFG31965.1"/>
    <property type="molecule type" value="Genomic_DNA"/>
</dbReference>
<accession>A0A6L2PNA9</accession>
<dbReference type="InParanoid" id="A0A6L2PNA9"/>
<organism evidence="2 3">
    <name type="scientific">Coptotermes formosanus</name>
    <name type="common">Formosan subterranean termite</name>
    <dbReference type="NCBI Taxonomy" id="36987"/>
    <lineage>
        <taxon>Eukaryota</taxon>
        <taxon>Metazoa</taxon>
        <taxon>Ecdysozoa</taxon>
        <taxon>Arthropoda</taxon>
        <taxon>Hexapoda</taxon>
        <taxon>Insecta</taxon>
        <taxon>Pterygota</taxon>
        <taxon>Neoptera</taxon>
        <taxon>Polyneoptera</taxon>
        <taxon>Dictyoptera</taxon>
        <taxon>Blattodea</taxon>
        <taxon>Blattoidea</taxon>
        <taxon>Termitoidae</taxon>
        <taxon>Rhinotermitidae</taxon>
        <taxon>Coptotermes</taxon>
    </lineage>
</organism>
<evidence type="ECO:0000313" key="3">
    <source>
        <dbReference type="Proteomes" id="UP000502823"/>
    </source>
</evidence>
<dbReference type="AlphaFoldDB" id="A0A6L2PNA9"/>
<protein>
    <recommendedName>
        <fullName evidence="4">CNH domain-containing protein</fullName>
    </recommendedName>
</protein>
<keyword evidence="3" id="KW-1185">Reference proteome</keyword>
<comment type="caution">
    <text evidence="2">The sequence shown here is derived from an EMBL/GenBank/DDBJ whole genome shotgun (WGS) entry which is preliminary data.</text>
</comment>
<keyword evidence="1" id="KW-0732">Signal</keyword>
<gene>
    <name evidence="2" type="ORF">Cfor_01871</name>
</gene>